<dbReference type="AlphaFoldDB" id="A0A923FU64"/>
<keyword evidence="1" id="KW-0813">Transport</keyword>
<dbReference type="SUPFAM" id="SSF54523">
    <property type="entry name" value="Pili subunits"/>
    <property type="match status" value="1"/>
</dbReference>
<evidence type="ECO:0000313" key="3">
    <source>
        <dbReference type="EMBL" id="MBC3397451.1"/>
    </source>
</evidence>
<keyword evidence="1" id="KW-0472">Membrane</keyword>
<dbReference type="InterPro" id="IPR045584">
    <property type="entry name" value="Pilin-like"/>
</dbReference>
<dbReference type="GO" id="GO:0009306">
    <property type="term" value="P:protein secretion"/>
    <property type="evidence" value="ECO:0007669"/>
    <property type="project" value="InterPro"/>
</dbReference>
<dbReference type="PIRSF" id="PIRSF002786">
    <property type="entry name" value="XcpX"/>
    <property type="match status" value="1"/>
</dbReference>
<evidence type="ECO:0000259" key="2">
    <source>
        <dbReference type="Pfam" id="PF03934"/>
    </source>
</evidence>
<evidence type="ECO:0000313" key="4">
    <source>
        <dbReference type="EMBL" id="MBV4554588.1"/>
    </source>
</evidence>
<dbReference type="RefSeq" id="WP_186639681.1">
    <property type="nucleotide sequence ID" value="NZ_JABWQX020000008.1"/>
</dbReference>
<reference evidence="4" key="3">
    <citation type="submission" date="2021-06" db="EMBL/GenBank/DDBJ databases">
        <title>Updating the genus Pseudomonas: Description of 43 new species and partition of the Pseudomonas putida group.</title>
        <authorList>
            <person name="Girard L."/>
            <person name="Lood C."/>
            <person name="Vandamme P."/>
            <person name="Rokni-Zadeh H."/>
            <person name="Van Noort V."/>
            <person name="Hofte M."/>
            <person name="Lavigne R."/>
            <person name="De Mot R."/>
        </authorList>
    </citation>
    <scope>NUCLEOTIDE SEQUENCE</scope>
    <source>
        <strain evidence="4">SWRI102</strain>
    </source>
</reference>
<comment type="caution">
    <text evidence="3">The sequence shown here is derived from an EMBL/GenBank/DDBJ whole genome shotgun (WGS) entry which is preliminary data.</text>
</comment>
<comment type="subcellular location">
    <subcellularLocation>
        <location evidence="1">Cell inner membrane</location>
    </subcellularLocation>
</comment>
<dbReference type="EMBL" id="JABWQX020000008">
    <property type="protein sequence ID" value="MBV4554588.1"/>
    <property type="molecule type" value="Genomic_DNA"/>
</dbReference>
<dbReference type="InterPro" id="IPR038072">
    <property type="entry name" value="GspK_central_sf"/>
</dbReference>
<keyword evidence="5" id="KW-1185">Reference proteome</keyword>
<feature type="domain" description="T2SS protein K second SAM-like" evidence="2">
    <location>
        <begin position="175"/>
        <end position="232"/>
    </location>
</feature>
<reference evidence="3" key="2">
    <citation type="submission" date="2020-07" db="EMBL/GenBank/DDBJ databases">
        <authorList>
            <person name="Lood C."/>
            <person name="Girard L."/>
        </authorList>
    </citation>
    <scope>NUCLEOTIDE SEQUENCE</scope>
    <source>
        <strain evidence="3">SWRI102</strain>
    </source>
</reference>
<reference evidence="3 5" key="1">
    <citation type="journal article" date="2020" name="Microorganisms">
        <title>Reliable Identification of Environmental Pseudomonas Isolates Using the rpoD Gene.</title>
        <authorList>
            <consortium name="The Broad Institute Genome Sequencing Platform"/>
            <person name="Girard L."/>
            <person name="Lood C."/>
            <person name="Rokni-Zadeh H."/>
            <person name="van Noort V."/>
            <person name="Lavigne R."/>
            <person name="De Mot R."/>
        </authorList>
    </citation>
    <scope>NUCLEOTIDE SEQUENCE</scope>
    <source>
        <strain evidence="3 5">SWRI102</strain>
    </source>
</reference>
<dbReference type="EMBL" id="JABWQX010000008">
    <property type="protein sequence ID" value="MBC3397451.1"/>
    <property type="molecule type" value="Genomic_DNA"/>
</dbReference>
<gene>
    <name evidence="4" type="ORF">HU742_025895</name>
    <name evidence="3" type="ORF">HU742_19745</name>
</gene>
<dbReference type="InterPro" id="IPR005628">
    <property type="entry name" value="GspK"/>
</dbReference>
<name>A0A923FU64_9PSED</name>
<dbReference type="InterPro" id="IPR049179">
    <property type="entry name" value="T2SSK_SAM-like_2nd"/>
</dbReference>
<proteinExistence type="inferred from homology"/>
<dbReference type="Proteomes" id="UP000659438">
    <property type="component" value="Unassembled WGS sequence"/>
</dbReference>
<comment type="similarity">
    <text evidence="1">Belongs to the GSP K family.</text>
</comment>
<keyword evidence="1" id="KW-0997">Cell inner membrane</keyword>
<dbReference type="GO" id="GO:0005886">
    <property type="term" value="C:plasma membrane"/>
    <property type="evidence" value="ECO:0007669"/>
    <property type="project" value="UniProtKB-SubCell"/>
</dbReference>
<dbReference type="PANTHER" id="PTHR38831:SF1">
    <property type="entry name" value="TYPE II SECRETION SYSTEM PROTEIN K-RELATED"/>
    <property type="match status" value="1"/>
</dbReference>
<sequence length="281" mass="30755">MKRQRGVALISVLLVLSLALLLVGGLLRSHRLLLHSSAQQLQQVQLRQLGLAGEDWARVVLENSGITPSGPVDLSQDWARLGSVLEVDSAELHIGIEDLSGRLNLNGLLALGQIDQVTLGRWSRLLALLDLPPLALPQMGPVQELSQLRLLPGIDGQTLRRLEPWVVLLPKDARLNVNTAPHLVLMTLDGMETGPAKTLADQRRQAPYASAQAFTNDPLLSGLGLSSHGLGVSSRWFRITVSVIHGDSRLRLASDIERDSESGRWTVRQRRFLPLTPSELP</sequence>
<dbReference type="PANTHER" id="PTHR38831">
    <property type="entry name" value="TYPE II SECRETION SYSTEM PROTEIN K"/>
    <property type="match status" value="1"/>
</dbReference>
<evidence type="ECO:0000313" key="5">
    <source>
        <dbReference type="Proteomes" id="UP000659438"/>
    </source>
</evidence>
<dbReference type="SUPFAM" id="SSF158544">
    <property type="entry name" value="GspK insert domain-like"/>
    <property type="match status" value="1"/>
</dbReference>
<protein>
    <recommendedName>
        <fullName evidence="1">Type II secretion system protein K</fullName>
    </recommendedName>
</protein>
<dbReference type="Pfam" id="PF03934">
    <property type="entry name" value="T2SSK"/>
    <property type="match status" value="1"/>
</dbReference>
<accession>A0A923FU64</accession>
<dbReference type="Gene3D" id="3.30.1300.30">
    <property type="entry name" value="GSPII I/J protein-like"/>
    <property type="match status" value="1"/>
</dbReference>
<evidence type="ECO:0000256" key="1">
    <source>
        <dbReference type="PIRNR" id="PIRNR002786"/>
    </source>
</evidence>
<organism evidence="3">
    <name type="scientific">Pseudomonas marvdashtae</name>
    <dbReference type="NCBI Taxonomy" id="2745500"/>
    <lineage>
        <taxon>Bacteria</taxon>
        <taxon>Pseudomonadati</taxon>
        <taxon>Pseudomonadota</taxon>
        <taxon>Gammaproteobacteria</taxon>
        <taxon>Pseudomonadales</taxon>
        <taxon>Pseudomonadaceae</taxon>
        <taxon>Pseudomonas</taxon>
    </lineage>
</organism>
<keyword evidence="1" id="KW-1003">Cell membrane</keyword>